<comment type="similarity">
    <text evidence="1">Belongs to the RutC family.</text>
</comment>
<evidence type="ECO:0000313" key="2">
    <source>
        <dbReference type="EMBL" id="MQW35474.1"/>
    </source>
</evidence>
<reference evidence="2 3" key="1">
    <citation type="journal article" date="2013" name="Genome Biol.">
        <title>Comparative genomics of the core and accessory genomes of 48 Sinorhizobium strains comprising five genospecies.</title>
        <authorList>
            <person name="Sugawara M."/>
            <person name="Epstein B."/>
            <person name="Badgley B.D."/>
            <person name="Unno T."/>
            <person name="Xu L."/>
            <person name="Reese J."/>
            <person name="Gyaneshwar P."/>
            <person name="Denny R."/>
            <person name="Mudge J."/>
            <person name="Bharti A.K."/>
            <person name="Farmer A.D."/>
            <person name="May G.D."/>
            <person name="Woodward J.E."/>
            <person name="Medigue C."/>
            <person name="Vallenet D."/>
            <person name="Lajus A."/>
            <person name="Rouy Z."/>
            <person name="Martinez-Vaz B."/>
            <person name="Tiffin P."/>
            <person name="Young N.D."/>
            <person name="Sadowsky M.J."/>
        </authorList>
    </citation>
    <scope>NUCLEOTIDE SEQUENCE [LARGE SCALE GENOMIC DNA]</scope>
    <source>
        <strain evidence="2 3">N6B1</strain>
    </source>
</reference>
<evidence type="ECO:0000256" key="1">
    <source>
        <dbReference type="ARBA" id="ARBA00010552"/>
    </source>
</evidence>
<dbReference type="Gene3D" id="3.30.1330.40">
    <property type="entry name" value="RutC-like"/>
    <property type="match status" value="1"/>
</dbReference>
<dbReference type="AlphaFoldDB" id="A0AAW9TWB3"/>
<dbReference type="EMBL" id="WISR01000184">
    <property type="protein sequence ID" value="MQW35474.1"/>
    <property type="molecule type" value="Genomic_DNA"/>
</dbReference>
<sequence>MLADSDERTLRMQMIPRNPRNGIYPATDDYVHAMEVSGAARFLFVSGTMGLDPEGKAPDSLEEQLSLIWSNIRRILAEANMTTDNIVRLTSYLRDASYAEANQNVRIAALGNRRIPTTAIVAETLVPEWLVEIEVVAAA</sequence>
<dbReference type="SMR" id="A0AAW9TWB3"/>
<dbReference type="PANTHER" id="PTHR11803">
    <property type="entry name" value="2-IMINOBUTANOATE/2-IMINOPROPANOATE DEAMINASE RIDA"/>
    <property type="match status" value="1"/>
</dbReference>
<dbReference type="CDD" id="cd00448">
    <property type="entry name" value="YjgF_YER057c_UK114_family"/>
    <property type="match status" value="1"/>
</dbReference>
<gene>
    <name evidence="2" type="ORF">GHK53_22570</name>
</gene>
<dbReference type="InterPro" id="IPR006175">
    <property type="entry name" value="YjgF/YER057c/UK114"/>
</dbReference>
<dbReference type="Proteomes" id="UP000429484">
    <property type="component" value="Unassembled WGS sequence"/>
</dbReference>
<dbReference type="SUPFAM" id="SSF55298">
    <property type="entry name" value="YjgF-like"/>
    <property type="match status" value="1"/>
</dbReference>
<organism evidence="2 3">
    <name type="scientific">Rhizobium meliloti</name>
    <name type="common">Ensifer meliloti</name>
    <name type="synonym">Sinorhizobium meliloti</name>
    <dbReference type="NCBI Taxonomy" id="382"/>
    <lineage>
        <taxon>Bacteria</taxon>
        <taxon>Pseudomonadati</taxon>
        <taxon>Pseudomonadota</taxon>
        <taxon>Alphaproteobacteria</taxon>
        <taxon>Hyphomicrobiales</taxon>
        <taxon>Rhizobiaceae</taxon>
        <taxon>Sinorhizobium/Ensifer group</taxon>
        <taxon>Sinorhizobium</taxon>
    </lineage>
</organism>
<evidence type="ECO:0000313" key="3">
    <source>
        <dbReference type="Proteomes" id="UP000429484"/>
    </source>
</evidence>
<comment type="caution">
    <text evidence="2">The sequence shown here is derived from an EMBL/GenBank/DDBJ whole genome shotgun (WGS) entry which is preliminary data.</text>
</comment>
<dbReference type="GO" id="GO:0019239">
    <property type="term" value="F:deaminase activity"/>
    <property type="evidence" value="ECO:0007669"/>
    <property type="project" value="TreeGrafter"/>
</dbReference>
<dbReference type="GO" id="GO:0005829">
    <property type="term" value="C:cytosol"/>
    <property type="evidence" value="ECO:0007669"/>
    <property type="project" value="TreeGrafter"/>
</dbReference>
<name>A0AAW9TWB3_RHIML</name>
<proteinExistence type="inferred from homology"/>
<protein>
    <submittedName>
        <fullName evidence="2">RidA family protein</fullName>
    </submittedName>
</protein>
<dbReference type="PANTHER" id="PTHR11803:SF58">
    <property type="entry name" value="PROTEIN HMF1-RELATED"/>
    <property type="match status" value="1"/>
</dbReference>
<accession>A0AAW9TWB3</accession>
<dbReference type="InterPro" id="IPR035959">
    <property type="entry name" value="RutC-like_sf"/>
</dbReference>
<dbReference type="Pfam" id="PF01042">
    <property type="entry name" value="Ribonuc_L-PSP"/>
    <property type="match status" value="1"/>
</dbReference>